<sequence>MATPGRRRHGRGRRRRWTWTWTGVGSGRSGGDGDEDGDGNMKLQRGRRAGLRYSAREARVGGAEEGEARIYFVSKKEEEEEEEKHSIKKRAGSADTVYFSGLNGMRVYVLSGLLRFFNVIKSDHPTDDMKQEIST</sequence>
<keyword evidence="3" id="KW-1185">Reference proteome</keyword>
<evidence type="ECO:0000313" key="3">
    <source>
        <dbReference type="Proteomes" id="UP000008022"/>
    </source>
</evidence>
<reference evidence="2" key="2">
    <citation type="submission" date="2015-06" db="UniProtKB">
        <authorList>
            <consortium name="EnsemblPlants"/>
        </authorList>
    </citation>
    <scope>IDENTIFICATION</scope>
</reference>
<evidence type="ECO:0000256" key="1">
    <source>
        <dbReference type="SAM" id="MobiDB-lite"/>
    </source>
</evidence>
<organism evidence="2 3">
    <name type="scientific">Oryza rufipogon</name>
    <name type="common">Brownbeard rice</name>
    <name type="synonym">Asian wild rice</name>
    <dbReference type="NCBI Taxonomy" id="4529"/>
    <lineage>
        <taxon>Eukaryota</taxon>
        <taxon>Viridiplantae</taxon>
        <taxon>Streptophyta</taxon>
        <taxon>Embryophyta</taxon>
        <taxon>Tracheophyta</taxon>
        <taxon>Spermatophyta</taxon>
        <taxon>Magnoliopsida</taxon>
        <taxon>Liliopsida</taxon>
        <taxon>Poales</taxon>
        <taxon>Poaceae</taxon>
        <taxon>BOP clade</taxon>
        <taxon>Oryzoideae</taxon>
        <taxon>Oryzeae</taxon>
        <taxon>Oryzinae</taxon>
        <taxon>Oryza</taxon>
    </lineage>
</organism>
<protein>
    <submittedName>
        <fullName evidence="2">Uncharacterized protein</fullName>
    </submittedName>
</protein>
<dbReference type="HOGENOM" id="CLU_1889169_0_0_1"/>
<evidence type="ECO:0000313" key="2">
    <source>
        <dbReference type="EnsemblPlants" id="ORUFI02G36530.1"/>
    </source>
</evidence>
<reference evidence="3" key="1">
    <citation type="submission" date="2013-06" db="EMBL/GenBank/DDBJ databases">
        <authorList>
            <person name="Zhao Q."/>
        </authorList>
    </citation>
    <scope>NUCLEOTIDE SEQUENCE</scope>
    <source>
        <strain evidence="3">cv. W1943</strain>
    </source>
</reference>
<proteinExistence type="predicted"/>
<dbReference type="AlphaFoldDB" id="A0A0E0NLU6"/>
<accession>A0A0E0NLU6</accession>
<feature type="region of interest" description="Disordered" evidence="1">
    <location>
        <begin position="21"/>
        <end position="47"/>
    </location>
</feature>
<name>A0A0E0NLU6_ORYRU</name>
<dbReference type="Proteomes" id="UP000008022">
    <property type="component" value="Unassembled WGS sequence"/>
</dbReference>
<dbReference type="Gramene" id="ORUFI02G36530.1">
    <property type="protein sequence ID" value="ORUFI02G36530.1"/>
    <property type="gene ID" value="ORUFI02G36530"/>
</dbReference>
<dbReference type="EnsemblPlants" id="ORUFI02G36530.1">
    <property type="protein sequence ID" value="ORUFI02G36530.1"/>
    <property type="gene ID" value="ORUFI02G36530"/>
</dbReference>